<evidence type="ECO:0000256" key="1">
    <source>
        <dbReference type="ARBA" id="ARBA00001274"/>
    </source>
</evidence>
<dbReference type="Gene3D" id="3.40.50.1100">
    <property type="match status" value="2"/>
</dbReference>
<comment type="subunit">
    <text evidence="5 12">Homotetramer.</text>
</comment>
<dbReference type="InterPro" id="IPR036052">
    <property type="entry name" value="TrpB-like_PALP_sf"/>
</dbReference>
<reference evidence="14 15" key="1">
    <citation type="submission" date="2014-06" db="EMBL/GenBank/DDBJ databases">
        <title>Draft genome sequence of Bacillus gaemokensis JCM 15801 (MCCC 1A00707).</title>
        <authorList>
            <person name="Lai Q."/>
            <person name="Liu Y."/>
            <person name="Shao Z."/>
        </authorList>
    </citation>
    <scope>NUCLEOTIDE SEQUENCE [LARGE SCALE GENOMIC DNA]</scope>
    <source>
        <strain evidence="14 15">JCM 15801</strain>
    </source>
</reference>
<keyword evidence="10 12" id="KW-0100">Branched-chain amino acid biosynthesis</keyword>
<dbReference type="eggNOG" id="COG1171">
    <property type="taxonomic scope" value="Bacteria"/>
</dbReference>
<evidence type="ECO:0000256" key="10">
    <source>
        <dbReference type="ARBA" id="ARBA00023304"/>
    </source>
</evidence>
<dbReference type="STRING" id="574375.AZF08_23695"/>
<organism evidence="14 15">
    <name type="scientific">Bacillus gaemokensis</name>
    <dbReference type="NCBI Taxonomy" id="574375"/>
    <lineage>
        <taxon>Bacteria</taxon>
        <taxon>Bacillati</taxon>
        <taxon>Bacillota</taxon>
        <taxon>Bacilli</taxon>
        <taxon>Bacillales</taxon>
        <taxon>Bacillaceae</taxon>
        <taxon>Bacillus</taxon>
        <taxon>Bacillus cereus group</taxon>
    </lineage>
</organism>
<comment type="similarity">
    <text evidence="4 12">Belongs to the serine/threonine dehydratase family.</text>
</comment>
<keyword evidence="6 12" id="KW-0028">Amino-acid biosynthesis</keyword>
<dbReference type="SUPFAM" id="SSF55021">
    <property type="entry name" value="ACT-like"/>
    <property type="match status" value="1"/>
</dbReference>
<dbReference type="Pfam" id="PF00291">
    <property type="entry name" value="PALP"/>
    <property type="match status" value="1"/>
</dbReference>
<evidence type="ECO:0000256" key="11">
    <source>
        <dbReference type="ARBA" id="ARBA00025527"/>
    </source>
</evidence>
<feature type="domain" description="ACT-like" evidence="13">
    <location>
        <begin position="337"/>
        <end position="411"/>
    </location>
</feature>
<dbReference type="UniPathway" id="UPA00047">
    <property type="reaction ID" value="UER00054"/>
</dbReference>
<comment type="catalytic activity">
    <reaction evidence="1 12">
        <text>L-threonine = 2-oxobutanoate + NH4(+)</text>
        <dbReference type="Rhea" id="RHEA:22108"/>
        <dbReference type="ChEBI" id="CHEBI:16763"/>
        <dbReference type="ChEBI" id="CHEBI:28938"/>
        <dbReference type="ChEBI" id="CHEBI:57926"/>
        <dbReference type="EC" id="4.3.1.19"/>
    </reaction>
</comment>
<dbReference type="InterPro" id="IPR001721">
    <property type="entry name" value="TD_ACT-like"/>
</dbReference>
<sequence>MVQNVKERVKIEDILVAHNHMKDIINTTPLQRDSVLSEKYECDVYVKREDLQVIRSFKIRGAYNLIQSLSKEQLQNGVVCASAGNHAQGVAYTCNLLKIQSKIFMPTTTPKQKVSQVQFFGGAYAEIVLVGDTFDSSFQEAQYYCEENRMMFVHPFDDPYVIAGQGTVAVEILHDMEKPVDYVFTAIGGGGLASGIGTYVKGVSPATKVIGVEPKGAASMKEAFLRNENVALESIDSFVDGAAVKKAGKLTFETCKDVLDDIVLVSEGKICTTILELYKKNAIVAEPAGALSIAALDFYKDEIKGKTVVCILSGGNNDIDRMQEMKERSLIYEGLKHYFIIEFPQRSGALREFLDKGLGAEDDITRFEYIKKHNKENGPALVGVELKHKEDYEALITRFQENNIQFMELNKNPVLFDLLI</sequence>
<dbReference type="InterPro" id="IPR050147">
    <property type="entry name" value="Ser/Thr_Dehydratase"/>
</dbReference>
<dbReference type="FunFam" id="3.40.50.1100:FF:000007">
    <property type="entry name" value="L-threonine dehydratase catabolic TdcB"/>
    <property type="match status" value="1"/>
</dbReference>
<dbReference type="InterPro" id="IPR001926">
    <property type="entry name" value="TrpB-like_PALP"/>
</dbReference>
<dbReference type="FunFam" id="3.40.1020.10:FF:000002">
    <property type="entry name" value="L-threonine dehydratase"/>
    <property type="match status" value="1"/>
</dbReference>
<evidence type="ECO:0000256" key="2">
    <source>
        <dbReference type="ARBA" id="ARBA00001933"/>
    </source>
</evidence>
<dbReference type="NCBIfam" id="TIGR02079">
    <property type="entry name" value="THD1"/>
    <property type="match status" value="1"/>
</dbReference>
<evidence type="ECO:0000256" key="5">
    <source>
        <dbReference type="ARBA" id="ARBA00011881"/>
    </source>
</evidence>
<evidence type="ECO:0000256" key="8">
    <source>
        <dbReference type="ARBA" id="ARBA00022898"/>
    </source>
</evidence>
<evidence type="ECO:0000256" key="3">
    <source>
        <dbReference type="ARBA" id="ARBA00004810"/>
    </source>
</evidence>
<dbReference type="InterPro" id="IPR011820">
    <property type="entry name" value="IlvA"/>
</dbReference>
<evidence type="ECO:0000313" key="14">
    <source>
        <dbReference type="EMBL" id="KEK22969.1"/>
    </source>
</evidence>
<dbReference type="Proteomes" id="UP000027778">
    <property type="component" value="Unassembled WGS sequence"/>
</dbReference>
<evidence type="ECO:0000256" key="12">
    <source>
        <dbReference type="RuleBase" id="RU362012"/>
    </source>
</evidence>
<dbReference type="AlphaFoldDB" id="A0A073K6T3"/>
<dbReference type="EC" id="4.3.1.19" evidence="12"/>
<comment type="pathway">
    <text evidence="3 12">Amino-acid biosynthesis; L-isoleucine biosynthesis; 2-oxobutanoate from L-threonine: step 1/1.</text>
</comment>
<dbReference type="CDD" id="cd04907">
    <property type="entry name" value="ACT_ThrD-I_2"/>
    <property type="match status" value="1"/>
</dbReference>
<evidence type="ECO:0000256" key="6">
    <source>
        <dbReference type="ARBA" id="ARBA00022605"/>
    </source>
</evidence>
<dbReference type="CDD" id="cd01562">
    <property type="entry name" value="Thr-dehyd"/>
    <property type="match status" value="1"/>
</dbReference>
<dbReference type="PANTHER" id="PTHR48078:SF11">
    <property type="entry name" value="THREONINE DEHYDRATASE, MITOCHONDRIAL"/>
    <property type="match status" value="1"/>
</dbReference>
<comment type="function">
    <text evidence="11 12">Catalyzes the anaerobic formation of alpha-ketobutyrate and ammonia from threonine in a two-step reaction. The first step involved a dehydration of threonine and a production of enamine intermediates (aminocrotonate), which tautomerizes to its imine form (iminobutyrate). Both intermediates are unstable and short-lived. The second step is the nonenzymatic hydrolysis of the enamine/imine intermediates to form 2-ketobutyrate and free ammonia. In the low water environment of the cell, the second step is accelerated by RidA.</text>
</comment>
<name>A0A073K6T3_9BACI</name>
<dbReference type="GO" id="GO:0003941">
    <property type="term" value="F:L-serine ammonia-lyase activity"/>
    <property type="evidence" value="ECO:0007669"/>
    <property type="project" value="TreeGrafter"/>
</dbReference>
<dbReference type="GO" id="GO:0006565">
    <property type="term" value="P:L-serine catabolic process"/>
    <property type="evidence" value="ECO:0007669"/>
    <property type="project" value="TreeGrafter"/>
</dbReference>
<dbReference type="EMBL" id="JOTM01000022">
    <property type="protein sequence ID" value="KEK22969.1"/>
    <property type="molecule type" value="Genomic_DNA"/>
</dbReference>
<evidence type="ECO:0000256" key="7">
    <source>
        <dbReference type="ARBA" id="ARBA00022624"/>
    </source>
</evidence>
<keyword evidence="9 12" id="KW-0456">Lyase</keyword>
<keyword evidence="8 12" id="KW-0663">Pyridoxal phosphate</keyword>
<dbReference type="GO" id="GO:0004794">
    <property type="term" value="F:threonine deaminase activity"/>
    <property type="evidence" value="ECO:0007669"/>
    <property type="project" value="UniProtKB-UniRule"/>
</dbReference>
<dbReference type="OrthoDB" id="9811476at2"/>
<dbReference type="NCBIfam" id="NF006390">
    <property type="entry name" value="PRK08639.1"/>
    <property type="match status" value="1"/>
</dbReference>
<dbReference type="PANTHER" id="PTHR48078">
    <property type="entry name" value="THREONINE DEHYDRATASE, MITOCHONDRIAL-RELATED"/>
    <property type="match status" value="1"/>
</dbReference>
<proteinExistence type="inferred from homology"/>
<evidence type="ECO:0000256" key="4">
    <source>
        <dbReference type="ARBA" id="ARBA00010869"/>
    </source>
</evidence>
<protein>
    <recommendedName>
        <fullName evidence="12">L-threonine dehydratase</fullName>
        <ecNumber evidence="12">4.3.1.19</ecNumber>
    </recommendedName>
    <alternativeName>
        <fullName evidence="12">Threonine deaminase</fullName>
    </alternativeName>
</protein>
<evidence type="ECO:0000256" key="9">
    <source>
        <dbReference type="ARBA" id="ARBA00023239"/>
    </source>
</evidence>
<dbReference type="PROSITE" id="PS51672">
    <property type="entry name" value="ACT_LIKE"/>
    <property type="match status" value="1"/>
</dbReference>
<evidence type="ECO:0000259" key="13">
    <source>
        <dbReference type="PROSITE" id="PS51672"/>
    </source>
</evidence>
<keyword evidence="7 12" id="KW-0412">Isoleucine biosynthesis</keyword>
<comment type="caution">
    <text evidence="14">The sequence shown here is derived from an EMBL/GenBank/DDBJ whole genome shotgun (WGS) entry which is preliminary data.</text>
</comment>
<keyword evidence="15" id="KW-1185">Reference proteome</keyword>
<dbReference type="InterPro" id="IPR045865">
    <property type="entry name" value="ACT-like_dom_sf"/>
</dbReference>
<gene>
    <name evidence="12" type="primary">ilvA</name>
    <name evidence="14" type="ORF">BAGA_14935</name>
</gene>
<evidence type="ECO:0000313" key="15">
    <source>
        <dbReference type="Proteomes" id="UP000027778"/>
    </source>
</evidence>
<comment type="cofactor">
    <cofactor evidence="2 12">
        <name>pyridoxal 5'-phosphate</name>
        <dbReference type="ChEBI" id="CHEBI:597326"/>
    </cofactor>
</comment>
<dbReference type="SUPFAM" id="SSF53686">
    <property type="entry name" value="Tryptophan synthase beta subunit-like PLP-dependent enzymes"/>
    <property type="match status" value="1"/>
</dbReference>
<accession>A0A073K6T3</accession>
<dbReference type="GO" id="GO:0006567">
    <property type="term" value="P:L-threonine catabolic process"/>
    <property type="evidence" value="ECO:0007669"/>
    <property type="project" value="TreeGrafter"/>
</dbReference>
<dbReference type="Pfam" id="PF00585">
    <property type="entry name" value="Thr_dehydrat_C"/>
    <property type="match status" value="1"/>
</dbReference>
<dbReference type="RefSeq" id="WP_033676424.1">
    <property type="nucleotide sequence ID" value="NZ_JOTM01000022.1"/>
</dbReference>
<dbReference type="GO" id="GO:0009097">
    <property type="term" value="P:isoleucine biosynthetic process"/>
    <property type="evidence" value="ECO:0007669"/>
    <property type="project" value="UniProtKB-UniRule"/>
</dbReference>